<dbReference type="InterPro" id="IPR000843">
    <property type="entry name" value="HTH_LacI"/>
</dbReference>
<proteinExistence type="predicted"/>
<keyword evidence="3" id="KW-0804">Transcription</keyword>
<dbReference type="Gene3D" id="1.10.260.40">
    <property type="entry name" value="lambda repressor-like DNA-binding domains"/>
    <property type="match status" value="1"/>
</dbReference>
<evidence type="ECO:0000256" key="2">
    <source>
        <dbReference type="ARBA" id="ARBA00023125"/>
    </source>
</evidence>
<dbReference type="InterPro" id="IPR028082">
    <property type="entry name" value="Peripla_BP_I"/>
</dbReference>
<organism evidence="5 6">
    <name type="scientific">Halodurantibacterium flavum</name>
    <dbReference type="NCBI Taxonomy" id="1382802"/>
    <lineage>
        <taxon>Bacteria</taxon>
        <taxon>Pseudomonadati</taxon>
        <taxon>Pseudomonadota</taxon>
        <taxon>Alphaproteobacteria</taxon>
        <taxon>Rhodobacterales</taxon>
        <taxon>Paracoccaceae</taxon>
        <taxon>Halodurantibacterium</taxon>
    </lineage>
</organism>
<dbReference type="Pfam" id="PF00356">
    <property type="entry name" value="LacI"/>
    <property type="match status" value="1"/>
</dbReference>
<keyword evidence="2 5" id="KW-0238">DNA-binding</keyword>
<evidence type="ECO:0000259" key="4">
    <source>
        <dbReference type="PROSITE" id="PS50932"/>
    </source>
</evidence>
<feature type="domain" description="HTH lacI-type" evidence="4">
    <location>
        <begin position="4"/>
        <end position="49"/>
    </location>
</feature>
<accession>A0ABW4RZI6</accession>
<dbReference type="InterPro" id="IPR046335">
    <property type="entry name" value="LacI/GalR-like_sensor"/>
</dbReference>
<dbReference type="CDD" id="cd01392">
    <property type="entry name" value="HTH_LacI"/>
    <property type="match status" value="1"/>
</dbReference>
<sequence length="330" mass="35789">MSKITLRIIAEETGLSKYAVSRALSGKSGVSASTRAQVLAVAERLGYVRPERSAPPASPVIGAIFDESDTINSEMNIQIQSGLQSEASHLGCTVIAQWHLSELDLPKFLDRCSGFFAVNVRDKATIAKIVATGKPLVRAGWLEPLEQVDHVGGTDREAGIAVGRYLYDLGHREIVFVNGDVDLRGRRERWNGVLEVASAGTGMRCHYVSWEQGGSFSESLDKILAQGGRPTGFFCAHDALAITAYTDLLARGWRIPRDVSVVGFGDYSAAVQVSPQLTTVRVRAAEFGRNAVRRLDARLRNPLIDYAPLRMMVPNILVQRESSGPASPAA</sequence>
<dbReference type="Gene3D" id="3.40.50.2300">
    <property type="match status" value="2"/>
</dbReference>
<dbReference type="Pfam" id="PF13377">
    <property type="entry name" value="Peripla_BP_3"/>
    <property type="match status" value="1"/>
</dbReference>
<dbReference type="RefSeq" id="WP_390258633.1">
    <property type="nucleotide sequence ID" value="NZ_JBHUGH010000001.1"/>
</dbReference>
<dbReference type="SUPFAM" id="SSF47413">
    <property type="entry name" value="lambda repressor-like DNA-binding domains"/>
    <property type="match status" value="1"/>
</dbReference>
<evidence type="ECO:0000313" key="5">
    <source>
        <dbReference type="EMBL" id="MFD1910742.1"/>
    </source>
</evidence>
<gene>
    <name evidence="5" type="ORF">ACFSGJ_00775</name>
</gene>
<evidence type="ECO:0000256" key="1">
    <source>
        <dbReference type="ARBA" id="ARBA00023015"/>
    </source>
</evidence>
<dbReference type="EMBL" id="JBHUGH010000001">
    <property type="protein sequence ID" value="MFD1910742.1"/>
    <property type="molecule type" value="Genomic_DNA"/>
</dbReference>
<name>A0ABW4RZI6_9RHOB</name>
<dbReference type="SMART" id="SM00354">
    <property type="entry name" value="HTH_LACI"/>
    <property type="match status" value="1"/>
</dbReference>
<dbReference type="PANTHER" id="PTHR30146">
    <property type="entry name" value="LACI-RELATED TRANSCRIPTIONAL REPRESSOR"/>
    <property type="match status" value="1"/>
</dbReference>
<keyword evidence="1" id="KW-0805">Transcription regulation</keyword>
<comment type="caution">
    <text evidence="5">The sequence shown here is derived from an EMBL/GenBank/DDBJ whole genome shotgun (WGS) entry which is preliminary data.</text>
</comment>
<dbReference type="Proteomes" id="UP001597353">
    <property type="component" value="Unassembled WGS sequence"/>
</dbReference>
<dbReference type="InterPro" id="IPR010982">
    <property type="entry name" value="Lambda_DNA-bd_dom_sf"/>
</dbReference>
<protein>
    <submittedName>
        <fullName evidence="5">LacI family DNA-binding transcriptional regulator</fullName>
    </submittedName>
</protein>
<dbReference type="PROSITE" id="PS50932">
    <property type="entry name" value="HTH_LACI_2"/>
    <property type="match status" value="1"/>
</dbReference>
<dbReference type="SUPFAM" id="SSF53822">
    <property type="entry name" value="Periplasmic binding protein-like I"/>
    <property type="match status" value="1"/>
</dbReference>
<reference evidence="6" key="1">
    <citation type="journal article" date="2019" name="Int. J. Syst. Evol. Microbiol.">
        <title>The Global Catalogue of Microorganisms (GCM) 10K type strain sequencing project: providing services to taxonomists for standard genome sequencing and annotation.</title>
        <authorList>
            <consortium name="The Broad Institute Genomics Platform"/>
            <consortium name="The Broad Institute Genome Sequencing Center for Infectious Disease"/>
            <person name="Wu L."/>
            <person name="Ma J."/>
        </authorList>
    </citation>
    <scope>NUCLEOTIDE SEQUENCE [LARGE SCALE GENOMIC DNA]</scope>
    <source>
        <strain evidence="6">CGMCC 4.7242</strain>
    </source>
</reference>
<dbReference type="GO" id="GO:0003677">
    <property type="term" value="F:DNA binding"/>
    <property type="evidence" value="ECO:0007669"/>
    <property type="project" value="UniProtKB-KW"/>
</dbReference>
<evidence type="ECO:0000256" key="3">
    <source>
        <dbReference type="ARBA" id="ARBA00023163"/>
    </source>
</evidence>
<dbReference type="CDD" id="cd06267">
    <property type="entry name" value="PBP1_LacI_sugar_binding-like"/>
    <property type="match status" value="1"/>
</dbReference>
<keyword evidence="6" id="KW-1185">Reference proteome</keyword>
<evidence type="ECO:0000313" key="6">
    <source>
        <dbReference type="Proteomes" id="UP001597353"/>
    </source>
</evidence>
<dbReference type="PANTHER" id="PTHR30146:SF109">
    <property type="entry name" value="HTH-TYPE TRANSCRIPTIONAL REGULATOR GALS"/>
    <property type="match status" value="1"/>
</dbReference>